<protein>
    <submittedName>
        <fullName evidence="1">Uncharacterized protein</fullName>
    </submittedName>
</protein>
<evidence type="ECO:0000313" key="2">
    <source>
        <dbReference type="Proteomes" id="UP000027195"/>
    </source>
</evidence>
<dbReference type="HOGENOM" id="CLU_1343052_0_0_1"/>
<gene>
    <name evidence="1" type="ORF">BOTBODRAFT_180955</name>
</gene>
<keyword evidence="2" id="KW-1185">Reference proteome</keyword>
<dbReference type="Proteomes" id="UP000027195">
    <property type="component" value="Unassembled WGS sequence"/>
</dbReference>
<dbReference type="AlphaFoldDB" id="A0A067LUW4"/>
<sequence length="204" mass="22618">MRYAVGIAKRVASNSLLAPPSSLLQSRLLFSFTHALDLYSMEPTCFVSMTIACSLGAPPRVGDCCFVLKKYGTIVETYFSVFNRDNTSVQKITLQFETADMAAEAAESDHGCDDWQIRQLFSGSPEEIAFRKRHPESQAQIQFSYNARRVYAPTLLWMSRKTYTSLQTVTLPIIIPGAHYCAKTSTQSAPSDLPSISGQILLNS</sequence>
<reference evidence="2" key="1">
    <citation type="journal article" date="2014" name="Proc. Natl. Acad. Sci. U.S.A.">
        <title>Extensive sampling of basidiomycete genomes demonstrates inadequacy of the white-rot/brown-rot paradigm for wood decay fungi.</title>
        <authorList>
            <person name="Riley R."/>
            <person name="Salamov A.A."/>
            <person name="Brown D.W."/>
            <person name="Nagy L.G."/>
            <person name="Floudas D."/>
            <person name="Held B.W."/>
            <person name="Levasseur A."/>
            <person name="Lombard V."/>
            <person name="Morin E."/>
            <person name="Otillar R."/>
            <person name="Lindquist E.A."/>
            <person name="Sun H."/>
            <person name="LaButti K.M."/>
            <person name="Schmutz J."/>
            <person name="Jabbour D."/>
            <person name="Luo H."/>
            <person name="Baker S.E."/>
            <person name="Pisabarro A.G."/>
            <person name="Walton J.D."/>
            <person name="Blanchette R.A."/>
            <person name="Henrissat B."/>
            <person name="Martin F."/>
            <person name="Cullen D."/>
            <person name="Hibbett D.S."/>
            <person name="Grigoriev I.V."/>
        </authorList>
    </citation>
    <scope>NUCLEOTIDE SEQUENCE [LARGE SCALE GENOMIC DNA]</scope>
    <source>
        <strain evidence="2">FD-172 SS1</strain>
    </source>
</reference>
<organism evidence="1 2">
    <name type="scientific">Botryobasidium botryosum (strain FD-172 SS1)</name>
    <dbReference type="NCBI Taxonomy" id="930990"/>
    <lineage>
        <taxon>Eukaryota</taxon>
        <taxon>Fungi</taxon>
        <taxon>Dikarya</taxon>
        <taxon>Basidiomycota</taxon>
        <taxon>Agaricomycotina</taxon>
        <taxon>Agaricomycetes</taxon>
        <taxon>Cantharellales</taxon>
        <taxon>Botryobasidiaceae</taxon>
        <taxon>Botryobasidium</taxon>
    </lineage>
</organism>
<proteinExistence type="predicted"/>
<evidence type="ECO:0000313" key="1">
    <source>
        <dbReference type="EMBL" id="KDQ07128.1"/>
    </source>
</evidence>
<dbReference type="InParanoid" id="A0A067LUW4"/>
<dbReference type="EMBL" id="KL198114">
    <property type="protein sequence ID" value="KDQ07128.1"/>
    <property type="molecule type" value="Genomic_DNA"/>
</dbReference>
<name>A0A067LUW4_BOTB1</name>
<accession>A0A067LUW4</accession>